<protein>
    <submittedName>
        <fullName evidence="1">Uncharacterized protein</fullName>
    </submittedName>
</protein>
<dbReference type="AlphaFoldDB" id="A0A482VTJ4"/>
<evidence type="ECO:0000313" key="2">
    <source>
        <dbReference type="Proteomes" id="UP000292052"/>
    </source>
</evidence>
<name>A0A482VTJ4_ASBVE</name>
<comment type="caution">
    <text evidence="1">The sequence shown here is derived from an EMBL/GenBank/DDBJ whole genome shotgun (WGS) entry which is preliminary data.</text>
</comment>
<dbReference type="OrthoDB" id="6784133at2759"/>
<accession>A0A482VTJ4</accession>
<dbReference type="Proteomes" id="UP000292052">
    <property type="component" value="Unassembled WGS sequence"/>
</dbReference>
<sequence>MDNGEIENNAKIQTDTHEGNVNSDEFIEVVNRKSKLRLQKQTIIGKAVVNPRNNFAASIKEKKAWIYVGNTKKDTSAEQISKFFHEQAPQIKNLKIDKLESKGEPQAFCVSVNFDFEDTIMNPNFWPNGIKIRRFNFPIKENFRKNSEGQEIQKELVMNVK</sequence>
<reference evidence="1 2" key="1">
    <citation type="submission" date="2017-03" db="EMBL/GenBank/DDBJ databases">
        <title>Genome of the blue death feigning beetle - Asbolus verrucosus.</title>
        <authorList>
            <person name="Rider S.D."/>
        </authorList>
    </citation>
    <scope>NUCLEOTIDE SEQUENCE [LARGE SCALE GENOMIC DNA]</scope>
    <source>
        <strain evidence="1">Butters</strain>
        <tissue evidence="1">Head and leg muscle</tissue>
    </source>
</reference>
<proteinExistence type="predicted"/>
<organism evidence="1 2">
    <name type="scientific">Asbolus verrucosus</name>
    <name type="common">Desert ironclad beetle</name>
    <dbReference type="NCBI Taxonomy" id="1661398"/>
    <lineage>
        <taxon>Eukaryota</taxon>
        <taxon>Metazoa</taxon>
        <taxon>Ecdysozoa</taxon>
        <taxon>Arthropoda</taxon>
        <taxon>Hexapoda</taxon>
        <taxon>Insecta</taxon>
        <taxon>Pterygota</taxon>
        <taxon>Neoptera</taxon>
        <taxon>Endopterygota</taxon>
        <taxon>Coleoptera</taxon>
        <taxon>Polyphaga</taxon>
        <taxon>Cucujiformia</taxon>
        <taxon>Tenebrionidae</taxon>
        <taxon>Pimeliinae</taxon>
        <taxon>Asbolus</taxon>
    </lineage>
</organism>
<gene>
    <name evidence="1" type="ORF">BDFB_011141</name>
</gene>
<keyword evidence="2" id="KW-1185">Reference proteome</keyword>
<evidence type="ECO:0000313" key="1">
    <source>
        <dbReference type="EMBL" id="RZC36212.1"/>
    </source>
</evidence>
<dbReference type="EMBL" id="QDEB01064138">
    <property type="protein sequence ID" value="RZC36212.1"/>
    <property type="molecule type" value="Genomic_DNA"/>
</dbReference>